<dbReference type="SUPFAM" id="SSF53448">
    <property type="entry name" value="Nucleotide-diphospho-sugar transferases"/>
    <property type="match status" value="1"/>
</dbReference>
<accession>A0ABW8TGT1</accession>
<feature type="domain" description="Glycosyltransferase 2-like" evidence="5">
    <location>
        <begin position="8"/>
        <end position="183"/>
    </location>
</feature>
<keyword evidence="7" id="KW-1185">Reference proteome</keyword>
<evidence type="ECO:0000313" key="7">
    <source>
        <dbReference type="Proteomes" id="UP001623592"/>
    </source>
</evidence>
<dbReference type="InterPro" id="IPR001173">
    <property type="entry name" value="Glyco_trans_2-like"/>
</dbReference>
<comment type="pathway">
    <text evidence="1">Cell wall biogenesis; cell wall polysaccharide biosynthesis.</text>
</comment>
<dbReference type="GO" id="GO:0016757">
    <property type="term" value="F:glycosyltransferase activity"/>
    <property type="evidence" value="ECO:0007669"/>
    <property type="project" value="UniProtKB-KW"/>
</dbReference>
<evidence type="ECO:0000256" key="1">
    <source>
        <dbReference type="ARBA" id="ARBA00004776"/>
    </source>
</evidence>
<comment type="caution">
    <text evidence="6">The sequence shown here is derived from an EMBL/GenBank/DDBJ whole genome shotgun (WGS) entry which is preliminary data.</text>
</comment>
<keyword evidence="3 6" id="KW-0328">Glycosyltransferase</keyword>
<dbReference type="EMBL" id="JBJIAA010000012">
    <property type="protein sequence ID" value="MFL0251739.1"/>
    <property type="molecule type" value="Genomic_DNA"/>
</dbReference>
<evidence type="ECO:0000256" key="2">
    <source>
        <dbReference type="ARBA" id="ARBA00006739"/>
    </source>
</evidence>
<name>A0ABW8TGT1_9CLOT</name>
<dbReference type="RefSeq" id="WP_406788390.1">
    <property type="nucleotide sequence ID" value="NZ_JBJIAA010000012.1"/>
</dbReference>
<evidence type="ECO:0000256" key="3">
    <source>
        <dbReference type="ARBA" id="ARBA00022676"/>
    </source>
</evidence>
<dbReference type="CDD" id="cd04186">
    <property type="entry name" value="GT_2_like_c"/>
    <property type="match status" value="1"/>
</dbReference>
<gene>
    <name evidence="6" type="ORF">ACJDT4_15075</name>
</gene>
<comment type="similarity">
    <text evidence="2">Belongs to the glycosyltransferase 2 family.</text>
</comment>
<reference evidence="6 7" key="1">
    <citation type="submission" date="2024-11" db="EMBL/GenBank/DDBJ databases">
        <authorList>
            <person name="Heng Y.C."/>
            <person name="Lim A.C.H."/>
            <person name="Lee J.K.Y."/>
            <person name="Kittelmann S."/>
        </authorList>
    </citation>
    <scope>NUCLEOTIDE SEQUENCE [LARGE SCALE GENOMIC DNA]</scope>
    <source>
        <strain evidence="6 7">WILCCON 0114</strain>
    </source>
</reference>
<keyword evidence="4 6" id="KW-0808">Transferase</keyword>
<dbReference type="Gene3D" id="3.90.550.10">
    <property type="entry name" value="Spore Coat Polysaccharide Biosynthesis Protein SpsA, Chain A"/>
    <property type="match status" value="1"/>
</dbReference>
<dbReference type="PANTHER" id="PTHR43179">
    <property type="entry name" value="RHAMNOSYLTRANSFERASE WBBL"/>
    <property type="match status" value="1"/>
</dbReference>
<sequence length="302" mass="34576">MSEPKVFIVILNYNTINDTLECITSLKNIDYINYEIVVVDNSETVDCYNLLKDKFNEYKIIRTDENLGYANGNNIGIKYALDNGADYICVLNNDVVVEENFLSKTVEVLNNNKDVGIAGPCICEYKDRSKVQCAGASISLYTGLTRRVGKGMSYDNKDKENMVVDFLGGACFVCKRQVFEKIGLIPENYFLFFEETEFCIRAQKAGYKLLCVYGSKVYHKGSATISKFGGLSYYFLNRNRVVFIKRNSNAFQKVIFSMYIFIEAIGRILIRREPKLLIKNLICGFKADINEVHSKERKQFIR</sequence>
<organism evidence="6 7">
    <name type="scientific">Clostridium neuense</name>
    <dbReference type="NCBI Taxonomy" id="1728934"/>
    <lineage>
        <taxon>Bacteria</taxon>
        <taxon>Bacillati</taxon>
        <taxon>Bacillota</taxon>
        <taxon>Clostridia</taxon>
        <taxon>Eubacteriales</taxon>
        <taxon>Clostridiaceae</taxon>
        <taxon>Clostridium</taxon>
    </lineage>
</organism>
<dbReference type="InterPro" id="IPR029044">
    <property type="entry name" value="Nucleotide-diphossugar_trans"/>
</dbReference>
<evidence type="ECO:0000259" key="5">
    <source>
        <dbReference type="Pfam" id="PF00535"/>
    </source>
</evidence>
<protein>
    <submittedName>
        <fullName evidence="6">Glycosyltransferase family 2 protein</fullName>
        <ecNumber evidence="6">2.4.-.-</ecNumber>
    </submittedName>
</protein>
<evidence type="ECO:0000313" key="6">
    <source>
        <dbReference type="EMBL" id="MFL0251739.1"/>
    </source>
</evidence>
<dbReference type="Proteomes" id="UP001623592">
    <property type="component" value="Unassembled WGS sequence"/>
</dbReference>
<dbReference type="EC" id="2.4.-.-" evidence="6"/>
<dbReference type="Pfam" id="PF00535">
    <property type="entry name" value="Glycos_transf_2"/>
    <property type="match status" value="1"/>
</dbReference>
<proteinExistence type="inferred from homology"/>
<dbReference type="PANTHER" id="PTHR43179:SF12">
    <property type="entry name" value="GALACTOFURANOSYLTRANSFERASE GLFT2"/>
    <property type="match status" value="1"/>
</dbReference>
<evidence type="ECO:0000256" key="4">
    <source>
        <dbReference type="ARBA" id="ARBA00022679"/>
    </source>
</evidence>